<dbReference type="AlphaFoldDB" id="A0A2X0WGA7"/>
<dbReference type="Gene3D" id="3.40.50.410">
    <property type="entry name" value="von Willebrand factor, type A domain"/>
    <property type="match status" value="1"/>
</dbReference>
<name>A0A2X0WGA7_9GAMM</name>
<proteinExistence type="predicted"/>
<organism evidence="2 3">
    <name type="scientific">Anaerobiospirillum thomasii</name>
    <dbReference type="NCBI Taxonomy" id="179995"/>
    <lineage>
        <taxon>Bacteria</taxon>
        <taxon>Pseudomonadati</taxon>
        <taxon>Pseudomonadota</taxon>
        <taxon>Gammaproteobacteria</taxon>
        <taxon>Aeromonadales</taxon>
        <taxon>Succinivibrionaceae</taxon>
        <taxon>Anaerobiospirillum</taxon>
    </lineage>
</organism>
<evidence type="ECO:0000259" key="1">
    <source>
        <dbReference type="PROSITE" id="PS50234"/>
    </source>
</evidence>
<dbReference type="InterPro" id="IPR002035">
    <property type="entry name" value="VWF_A"/>
</dbReference>
<keyword evidence="3" id="KW-1185">Reference proteome</keyword>
<feature type="domain" description="VWFA" evidence="1">
    <location>
        <begin position="376"/>
        <end position="514"/>
    </location>
</feature>
<protein>
    <submittedName>
        <fullName evidence="2">Nitric oxide reductase activation protein</fullName>
    </submittedName>
</protein>
<dbReference type="SUPFAM" id="SSF53300">
    <property type="entry name" value="vWA-like"/>
    <property type="match status" value="1"/>
</dbReference>
<dbReference type="Pfam" id="PF00092">
    <property type="entry name" value="VWA"/>
    <property type="match status" value="1"/>
</dbReference>
<dbReference type="CDD" id="cd00198">
    <property type="entry name" value="vWFA"/>
    <property type="match status" value="1"/>
</dbReference>
<dbReference type="InterPro" id="IPR036465">
    <property type="entry name" value="vWFA_dom_sf"/>
</dbReference>
<dbReference type="RefSeq" id="WP_181463156.1">
    <property type="nucleotide sequence ID" value="NZ_UAPV01000001.1"/>
</dbReference>
<reference evidence="2 3" key="1">
    <citation type="submission" date="2018-06" db="EMBL/GenBank/DDBJ databases">
        <authorList>
            <consortium name="Pathogen Informatics"/>
            <person name="Doyle S."/>
        </authorList>
    </citation>
    <scope>NUCLEOTIDE SEQUENCE [LARGE SCALE GENOMIC DNA]</scope>
    <source>
        <strain evidence="2 3">NCTC13093</strain>
    </source>
</reference>
<evidence type="ECO:0000313" key="3">
    <source>
        <dbReference type="Proteomes" id="UP000250086"/>
    </source>
</evidence>
<dbReference type="EMBL" id="UAPV01000001">
    <property type="protein sequence ID" value="SPT69407.1"/>
    <property type="molecule type" value="Genomic_DNA"/>
</dbReference>
<accession>A0A2X0WGA7</accession>
<dbReference type="Proteomes" id="UP000250086">
    <property type="component" value="Unassembled WGS sequence"/>
</dbReference>
<gene>
    <name evidence="2" type="ORF">NCTC13093_00779</name>
</gene>
<dbReference type="PROSITE" id="PS50234">
    <property type="entry name" value="VWFA"/>
    <property type="match status" value="1"/>
</dbReference>
<dbReference type="SMART" id="SM00327">
    <property type="entry name" value="VWA"/>
    <property type="match status" value="1"/>
</dbReference>
<sequence>MRYKKQTLPLIVSNYSGLFGVEVKMQGDRAFTDGKSITIPRLHLDDDYVSALAFAYLAHEASHIRYSDFKCIKKAHRQGSVFFHIFNVLEDARVERLIGRHFIGVYENLRDLRLSLLESESDFALFVKRSSDICVILTYLSILSSVRFQGFDLNAYLNIALSSLKDRGLSHLAYDLDCLVNSGVKSCATEDIYVLSKKVYALFGSYAMDDERQLTDKDREESNAQEICAGSALSDEDSADGKGGAAIVTTRGLDDFKKYIESIEDSSTKNTVPAIMRPLEYLLNEEFDENTSSRDDFGLIGQSISADGDSEFKHKVLKNTVKSRSALVRRIMGLKEDLRSTALRGRKINVKRVPFIRYGYQRVFLKKEYIADFDTCIQLLVDVSGSMLCQDSCEQSRAQMACECALSIALSLEGFEDLDLGVTYFPGVNSEYETALSFKESASVVASRFDQKPRGSTPLAQALWHAMRLFDMQHRSRNIVIVITDGIPDSISRAQEALDALEKNNVEIYGIGINVNAIEDLIKKSVVIQKSSDLLETSFNLFLKLFDRKYYI</sequence>
<evidence type="ECO:0000313" key="2">
    <source>
        <dbReference type="EMBL" id="SPT69407.1"/>
    </source>
</evidence>